<reference evidence="1 2" key="1">
    <citation type="submission" date="2022-12" db="EMBL/GenBank/DDBJ databases">
        <title>Chromosome-level genome assembly of true bugs.</title>
        <authorList>
            <person name="Ma L."/>
            <person name="Li H."/>
        </authorList>
    </citation>
    <scope>NUCLEOTIDE SEQUENCE [LARGE SCALE GENOMIC DNA]</scope>
    <source>
        <strain evidence="1">Lab_2022b</strain>
    </source>
</reference>
<dbReference type="AlphaFoldDB" id="A0AAW1CN33"/>
<name>A0AAW1CN33_9HEMI</name>
<dbReference type="EMBL" id="JAPXFL010000011">
    <property type="protein sequence ID" value="KAK9499954.1"/>
    <property type="molecule type" value="Genomic_DNA"/>
</dbReference>
<keyword evidence="2" id="KW-1185">Reference proteome</keyword>
<sequence>MMRFTPSIPGERQGMRISSRLTVIATWRTYSNPLYGTSRSRDDRRRESQYIREMHRVHLQENEFSWGKLMKNKLKGPLGKSSDNTKNKIFFFFLKKFKKIYII</sequence>
<comment type="caution">
    <text evidence="1">The sequence shown here is derived from an EMBL/GenBank/DDBJ whole genome shotgun (WGS) entry which is preliminary data.</text>
</comment>
<protein>
    <submittedName>
        <fullName evidence="1">Uncharacterized protein</fullName>
    </submittedName>
</protein>
<evidence type="ECO:0000313" key="2">
    <source>
        <dbReference type="Proteomes" id="UP001461498"/>
    </source>
</evidence>
<organism evidence="1 2">
    <name type="scientific">Rhynocoris fuscipes</name>
    <dbReference type="NCBI Taxonomy" id="488301"/>
    <lineage>
        <taxon>Eukaryota</taxon>
        <taxon>Metazoa</taxon>
        <taxon>Ecdysozoa</taxon>
        <taxon>Arthropoda</taxon>
        <taxon>Hexapoda</taxon>
        <taxon>Insecta</taxon>
        <taxon>Pterygota</taxon>
        <taxon>Neoptera</taxon>
        <taxon>Paraneoptera</taxon>
        <taxon>Hemiptera</taxon>
        <taxon>Heteroptera</taxon>
        <taxon>Panheteroptera</taxon>
        <taxon>Cimicomorpha</taxon>
        <taxon>Reduviidae</taxon>
        <taxon>Harpactorinae</taxon>
        <taxon>Harpactorini</taxon>
        <taxon>Rhynocoris</taxon>
    </lineage>
</organism>
<accession>A0AAW1CN33</accession>
<evidence type="ECO:0000313" key="1">
    <source>
        <dbReference type="EMBL" id="KAK9499954.1"/>
    </source>
</evidence>
<gene>
    <name evidence="1" type="ORF">O3M35_002887</name>
</gene>
<dbReference type="Proteomes" id="UP001461498">
    <property type="component" value="Unassembled WGS sequence"/>
</dbReference>
<proteinExistence type="predicted"/>